<dbReference type="PANTHER" id="PTHR19353:SF19">
    <property type="entry name" value="DELTA(5) FATTY ACID DESATURASE C-RELATED"/>
    <property type="match status" value="1"/>
</dbReference>
<reference evidence="3 4" key="1">
    <citation type="journal article" date="2017" name="Nature">
        <title>Atmospheric trace gases support primary production in Antarctic desert surface soil.</title>
        <authorList>
            <person name="Ji M."/>
            <person name="Greening C."/>
            <person name="Vanwonterghem I."/>
            <person name="Carere C.R."/>
            <person name="Bay S.K."/>
            <person name="Steen J.A."/>
            <person name="Montgomery K."/>
            <person name="Lines T."/>
            <person name="Beardall J."/>
            <person name="van Dorst J."/>
            <person name="Snape I."/>
            <person name="Stott M.B."/>
            <person name="Hugenholtz P."/>
            <person name="Ferrari B.C."/>
        </authorList>
    </citation>
    <scope>NUCLEOTIDE SEQUENCE [LARGE SCALE GENOMIC DNA]</scope>
    <source>
        <strain evidence="3">RRmetagenome_bin12</strain>
    </source>
</reference>
<feature type="domain" description="Fatty acid desaturase" evidence="2">
    <location>
        <begin position="94"/>
        <end position="351"/>
    </location>
</feature>
<evidence type="ECO:0000256" key="1">
    <source>
        <dbReference type="SAM" id="Phobius"/>
    </source>
</evidence>
<comment type="caution">
    <text evidence="3">The sequence shown here is derived from an EMBL/GenBank/DDBJ whole genome shotgun (WGS) entry which is preliminary data.</text>
</comment>
<feature type="transmembrane region" description="Helical" evidence="1">
    <location>
        <begin position="95"/>
        <end position="115"/>
    </location>
</feature>
<evidence type="ECO:0000313" key="4">
    <source>
        <dbReference type="Proteomes" id="UP000248724"/>
    </source>
</evidence>
<dbReference type="EMBL" id="QHBU01000037">
    <property type="protein sequence ID" value="PZR83385.1"/>
    <property type="molecule type" value="Genomic_DNA"/>
</dbReference>
<dbReference type="AlphaFoldDB" id="A0A2W5ZK32"/>
<gene>
    <name evidence="3" type="ORF">DLM65_02100</name>
</gene>
<dbReference type="GO" id="GO:0016020">
    <property type="term" value="C:membrane"/>
    <property type="evidence" value="ECO:0007669"/>
    <property type="project" value="TreeGrafter"/>
</dbReference>
<dbReference type="CDD" id="cd03506">
    <property type="entry name" value="Delta6-FADS-like"/>
    <property type="match status" value="1"/>
</dbReference>
<dbReference type="PANTHER" id="PTHR19353">
    <property type="entry name" value="FATTY ACID DESATURASE 2"/>
    <property type="match status" value="1"/>
</dbReference>
<dbReference type="Proteomes" id="UP000248724">
    <property type="component" value="Unassembled WGS sequence"/>
</dbReference>
<keyword evidence="1" id="KW-0812">Transmembrane</keyword>
<organism evidence="3 4">
    <name type="scientific">Candidatus Aeolococcus gillhamiae</name>
    <dbReference type="NCBI Taxonomy" id="3127015"/>
    <lineage>
        <taxon>Bacteria</taxon>
        <taxon>Bacillati</taxon>
        <taxon>Candidatus Dormiibacterota</taxon>
        <taxon>Candidatus Dormibacteria</taxon>
        <taxon>Candidatus Aeolococcales</taxon>
        <taxon>Candidatus Aeolococcaceae</taxon>
        <taxon>Candidatus Aeolococcus</taxon>
    </lineage>
</organism>
<dbReference type="GO" id="GO:0008610">
    <property type="term" value="P:lipid biosynthetic process"/>
    <property type="evidence" value="ECO:0007669"/>
    <property type="project" value="UniProtKB-ARBA"/>
</dbReference>
<evidence type="ECO:0000313" key="3">
    <source>
        <dbReference type="EMBL" id="PZR83385.1"/>
    </source>
</evidence>
<sequence length="384" mass="42035">MGRVRVVSANASESTRTVSQLFAASTPPAVTPTIVPAPPETVMKPADPYVELKRVIAGRGLLERSPRRQIVPSAGHALLLAAIIVGITFTRGTWWVLLWTAPAALLFGQIGFLAHDATHNQILHTSRANYILSVLLFNLGLGGSRGWWAERHNTHHAQPNRLGVDPDIEGGVVAVTDSQARESRGFVRFMIRNQGRTIAPLLSLSALQIRAYSALFIKARSLRNPRAELALFAVHYAVYVTALVFVLGVGGGLLFAAVHQLLLGLYLGAAFLPNHFGMTVLMPGDQLDFLPRQVVTARNLRAGRVTDYFFGPLGCQIEHHLFPAMPRHNLRAAGPIVRQVCQEQGILYRETSPREAFAQVYRHLRSVGRAAIRPAQVAEVDRSA</sequence>
<feature type="transmembrane region" description="Helical" evidence="1">
    <location>
        <begin position="70"/>
        <end position="89"/>
    </location>
</feature>
<keyword evidence="1" id="KW-0472">Membrane</keyword>
<dbReference type="Pfam" id="PF00487">
    <property type="entry name" value="FA_desaturase"/>
    <property type="match status" value="1"/>
</dbReference>
<dbReference type="PIRSF" id="PIRSF015921">
    <property type="entry name" value="FA_sphinglp_des"/>
    <property type="match status" value="1"/>
</dbReference>
<name>A0A2W5ZK32_9BACT</name>
<keyword evidence="1" id="KW-1133">Transmembrane helix</keyword>
<feature type="transmembrane region" description="Helical" evidence="1">
    <location>
        <begin position="229"/>
        <end position="247"/>
    </location>
</feature>
<feature type="transmembrane region" description="Helical" evidence="1">
    <location>
        <begin position="253"/>
        <end position="272"/>
    </location>
</feature>
<dbReference type="GO" id="GO:0016717">
    <property type="term" value="F:oxidoreductase activity, acting on paired donors, with oxidation of a pair of donors resulting in the reduction of molecular oxygen to two molecules of water"/>
    <property type="evidence" value="ECO:0007669"/>
    <property type="project" value="TreeGrafter"/>
</dbReference>
<protein>
    <recommendedName>
        <fullName evidence="2">Fatty acid desaturase domain-containing protein</fullName>
    </recommendedName>
</protein>
<proteinExistence type="predicted"/>
<dbReference type="InterPro" id="IPR012171">
    <property type="entry name" value="Fatty_acid_desaturase"/>
</dbReference>
<dbReference type="InterPro" id="IPR005804">
    <property type="entry name" value="FA_desaturase_dom"/>
</dbReference>
<accession>A0A2W5ZK32</accession>
<feature type="transmembrane region" description="Helical" evidence="1">
    <location>
        <begin position="198"/>
        <end position="217"/>
    </location>
</feature>
<evidence type="ECO:0000259" key="2">
    <source>
        <dbReference type="Pfam" id="PF00487"/>
    </source>
</evidence>